<gene>
    <name evidence="7" type="primary">hrpB</name>
    <name evidence="7" type="ORF">OM074_01465</name>
</gene>
<dbReference type="CDD" id="cd18791">
    <property type="entry name" value="SF2_C_RHA"/>
    <property type="match status" value="1"/>
</dbReference>
<dbReference type="PANTHER" id="PTHR43519">
    <property type="entry name" value="ATP-DEPENDENT RNA HELICASE HRPB"/>
    <property type="match status" value="1"/>
</dbReference>
<proteinExistence type="predicted"/>
<dbReference type="Gene3D" id="3.40.50.300">
    <property type="entry name" value="P-loop containing nucleotide triphosphate hydrolases"/>
    <property type="match status" value="2"/>
</dbReference>
<name>A0AAE3MAT1_9BACT</name>
<dbReference type="GO" id="GO:0004386">
    <property type="term" value="F:helicase activity"/>
    <property type="evidence" value="ECO:0007669"/>
    <property type="project" value="UniProtKB-KW"/>
</dbReference>
<feature type="domain" description="Helicase ATP-binding" evidence="5">
    <location>
        <begin position="20"/>
        <end position="184"/>
    </location>
</feature>
<dbReference type="InterPro" id="IPR013689">
    <property type="entry name" value="RNA_helicase_ATP-dep_HrpB_C"/>
</dbReference>
<evidence type="ECO:0000256" key="2">
    <source>
        <dbReference type="ARBA" id="ARBA00022801"/>
    </source>
</evidence>
<dbReference type="RefSeq" id="WP_301197495.1">
    <property type="nucleotide sequence ID" value="NZ_JAPDPI010000002.1"/>
</dbReference>
<keyword evidence="2" id="KW-0378">Hydrolase</keyword>
<dbReference type="Pfam" id="PF00271">
    <property type="entry name" value="Helicase_C"/>
    <property type="match status" value="1"/>
</dbReference>
<evidence type="ECO:0000259" key="6">
    <source>
        <dbReference type="PROSITE" id="PS51194"/>
    </source>
</evidence>
<keyword evidence="4" id="KW-0067">ATP-binding</keyword>
<reference evidence="7" key="1">
    <citation type="submission" date="2022-10" db="EMBL/GenBank/DDBJ databases">
        <authorList>
            <person name="Yu W.X."/>
        </authorList>
    </citation>
    <scope>NUCLEOTIDE SEQUENCE</scope>
    <source>
        <strain evidence="7">D04</strain>
    </source>
</reference>
<dbReference type="InterPro" id="IPR010225">
    <property type="entry name" value="HrpB"/>
</dbReference>
<keyword evidence="1" id="KW-0547">Nucleotide-binding</keyword>
<dbReference type="SMART" id="SM00847">
    <property type="entry name" value="HA2"/>
    <property type="match status" value="1"/>
</dbReference>
<dbReference type="InterPro" id="IPR049614">
    <property type="entry name" value="HrpB_DEXH"/>
</dbReference>
<dbReference type="Gene3D" id="1.20.120.1080">
    <property type="match status" value="1"/>
</dbReference>
<dbReference type="InterPro" id="IPR001650">
    <property type="entry name" value="Helicase_C-like"/>
</dbReference>
<dbReference type="EMBL" id="JAPDPI010000002">
    <property type="protein sequence ID" value="MCW3804270.1"/>
    <property type="molecule type" value="Genomic_DNA"/>
</dbReference>
<keyword evidence="3 7" id="KW-0347">Helicase</keyword>
<dbReference type="InterPro" id="IPR007502">
    <property type="entry name" value="Helicase-assoc_dom"/>
</dbReference>
<evidence type="ECO:0000256" key="4">
    <source>
        <dbReference type="ARBA" id="ARBA00022840"/>
    </source>
</evidence>
<dbReference type="GO" id="GO:0003676">
    <property type="term" value="F:nucleic acid binding"/>
    <property type="evidence" value="ECO:0007669"/>
    <property type="project" value="InterPro"/>
</dbReference>
<dbReference type="SMART" id="SM00490">
    <property type="entry name" value="HELICc"/>
    <property type="match status" value="1"/>
</dbReference>
<dbReference type="Pfam" id="PF00270">
    <property type="entry name" value="DEAD"/>
    <property type="match status" value="1"/>
</dbReference>
<dbReference type="Pfam" id="PF08482">
    <property type="entry name" value="HrpB_C"/>
    <property type="match status" value="1"/>
</dbReference>
<keyword evidence="8" id="KW-1185">Reference proteome</keyword>
<protein>
    <submittedName>
        <fullName evidence="7">ATP-dependent helicase HrpB</fullName>
    </submittedName>
</protein>
<evidence type="ECO:0000256" key="3">
    <source>
        <dbReference type="ARBA" id="ARBA00022806"/>
    </source>
</evidence>
<evidence type="ECO:0000256" key="1">
    <source>
        <dbReference type="ARBA" id="ARBA00022741"/>
    </source>
</evidence>
<evidence type="ECO:0000313" key="7">
    <source>
        <dbReference type="EMBL" id="MCW3804270.1"/>
    </source>
</evidence>
<dbReference type="PANTHER" id="PTHR43519:SF1">
    <property type="entry name" value="ATP-DEPENDENT RNA HELICASE HRPB"/>
    <property type="match status" value="1"/>
</dbReference>
<sequence>MKLDIAKIDLPVVEIVEEVRGALGEENTIIVNAPAGAGKSTVLPLALMKEEWLEGRKIIMLEPRRLAAKTIAMRMADLLGEKVGESVGYRIRFDNCVSEKTKIEVVTEGILTRMLQSDNAIENVGMVIFDEFHERSLFADVALALSRESQQVLRPDLRIMIMSATLNLPQLSSLLKAKVVQSQGRQFPVEIKYEGESDVRMLPELTARLVKKVMAKEEGDVLVFLPGEGEIRKCEAILRKTLNEIAVHPLYGQLPPSRQFAAIMPDKNGKRKVVLATSIAETSLTIEGIKVVVDCGFSRTMRFDPSSALSRLETIEITRDAADQRAGRAGRLAPGVCYRMWTKATQSRLKEHRTPEIQEADLASLVLDLAVWGISKPDSLIWLTPPPSGSVAQASDLLHQLEALEDGKITDLGKEIDKLPCHPRIAHMLLMAQEEGLAELATDIAAVMEERDPLERESGIDVNLRIEALRKSRKGLVSNKVLSRIEKVANQYRKMLGVKVDNGPVDPFETGLLLVYAYPERIAHAKPGNNAQFRMANGAVAAAGHKDDLAHEEWLAVAQVSMREGLGKIFMASPLNPRDLAPMVKEKEMVEWDTKKGGFKAERNLCIGHIILQSKPLHQCDEGQKVAAILKAIEKEGGWLLDWNKEVTQWQNRVLSLRKWNPEEGWPDVSKATLLGDAKEWLAPYLSQVKRPEDLKKIKLKEVLQHHLSYEKQQVLDELAPDRIQVPTGSKIVIQYHANGDVPVLSVRLQEIFGWQETPAVNKGKVSLLMHLLSPGFKPVQITGDLRSFWDNAYFEVKKELKARYPRHKWPDDPLVAEPNRK</sequence>
<dbReference type="FunFam" id="3.40.50.300:FF:002125">
    <property type="entry name" value="ATP-dependent helicase HrpB"/>
    <property type="match status" value="1"/>
</dbReference>
<feature type="domain" description="Helicase C-terminal" evidence="6">
    <location>
        <begin position="209"/>
        <end position="373"/>
    </location>
</feature>
<dbReference type="SUPFAM" id="SSF52540">
    <property type="entry name" value="P-loop containing nucleoside triphosphate hydrolases"/>
    <property type="match status" value="2"/>
</dbReference>
<dbReference type="Pfam" id="PF24473">
    <property type="entry name" value="CON_HrpB"/>
    <property type="match status" value="1"/>
</dbReference>
<dbReference type="AlphaFoldDB" id="A0AAE3MAT1"/>
<comment type="caution">
    <text evidence="7">The sequence shown here is derived from an EMBL/GenBank/DDBJ whole genome shotgun (WGS) entry which is preliminary data.</text>
</comment>
<dbReference type="InterPro" id="IPR027417">
    <property type="entry name" value="P-loop_NTPase"/>
</dbReference>
<evidence type="ECO:0000313" key="8">
    <source>
        <dbReference type="Proteomes" id="UP001207408"/>
    </source>
</evidence>
<dbReference type="PROSITE" id="PS51192">
    <property type="entry name" value="HELICASE_ATP_BIND_1"/>
    <property type="match status" value="1"/>
</dbReference>
<dbReference type="GO" id="GO:0016787">
    <property type="term" value="F:hydrolase activity"/>
    <property type="evidence" value="ECO:0007669"/>
    <property type="project" value="UniProtKB-KW"/>
</dbReference>
<dbReference type="InterPro" id="IPR056329">
    <property type="entry name" value="CON_HrpB"/>
</dbReference>
<dbReference type="Proteomes" id="UP001207408">
    <property type="component" value="Unassembled WGS sequence"/>
</dbReference>
<dbReference type="CDD" id="cd17990">
    <property type="entry name" value="DEXHc_HrpB"/>
    <property type="match status" value="1"/>
</dbReference>
<dbReference type="InterPro" id="IPR014001">
    <property type="entry name" value="Helicase_ATP-bd"/>
</dbReference>
<accession>A0AAE3MAT1</accession>
<dbReference type="NCBIfam" id="TIGR01970">
    <property type="entry name" value="DEAH_box_HrpB"/>
    <property type="match status" value="1"/>
</dbReference>
<dbReference type="PROSITE" id="PS51194">
    <property type="entry name" value="HELICASE_CTER"/>
    <property type="match status" value="1"/>
</dbReference>
<evidence type="ECO:0000259" key="5">
    <source>
        <dbReference type="PROSITE" id="PS51192"/>
    </source>
</evidence>
<dbReference type="PIRSF" id="PIRSF005496">
    <property type="entry name" value="ATP_hel_hrpB"/>
    <property type="match status" value="1"/>
</dbReference>
<dbReference type="GO" id="GO:0005524">
    <property type="term" value="F:ATP binding"/>
    <property type="evidence" value="ECO:0007669"/>
    <property type="project" value="UniProtKB-KW"/>
</dbReference>
<dbReference type="SMART" id="SM00487">
    <property type="entry name" value="DEXDc"/>
    <property type="match status" value="1"/>
</dbReference>
<dbReference type="InterPro" id="IPR011545">
    <property type="entry name" value="DEAD/DEAH_box_helicase_dom"/>
</dbReference>
<organism evidence="7 8">
    <name type="scientific">Plebeiibacterium marinum</name>
    <dbReference type="NCBI Taxonomy" id="2992111"/>
    <lineage>
        <taxon>Bacteria</taxon>
        <taxon>Pseudomonadati</taxon>
        <taxon>Bacteroidota</taxon>
        <taxon>Bacteroidia</taxon>
        <taxon>Marinilabiliales</taxon>
        <taxon>Marinilabiliaceae</taxon>
        <taxon>Plebeiibacterium</taxon>
    </lineage>
</organism>